<evidence type="ECO:0000313" key="1">
    <source>
        <dbReference type="EMBL" id="JAE37547.1"/>
    </source>
</evidence>
<protein>
    <submittedName>
        <fullName evidence="1">Uncharacterized protein</fullName>
    </submittedName>
</protein>
<reference evidence="1" key="2">
    <citation type="journal article" date="2015" name="Data Brief">
        <title>Shoot transcriptome of the giant reed, Arundo donax.</title>
        <authorList>
            <person name="Barrero R.A."/>
            <person name="Guerrero F.D."/>
            <person name="Moolhuijzen P."/>
            <person name="Goolsby J.A."/>
            <person name="Tidwell J."/>
            <person name="Bellgard S.E."/>
            <person name="Bellgard M.I."/>
        </authorList>
    </citation>
    <scope>NUCLEOTIDE SEQUENCE</scope>
    <source>
        <tissue evidence="1">Shoot tissue taken approximately 20 cm above the soil surface</tissue>
    </source>
</reference>
<proteinExistence type="predicted"/>
<reference evidence="1" key="1">
    <citation type="submission" date="2014-09" db="EMBL/GenBank/DDBJ databases">
        <authorList>
            <person name="Magalhaes I.L.F."/>
            <person name="Oliveira U."/>
            <person name="Santos F.R."/>
            <person name="Vidigal T.H.D.A."/>
            <person name="Brescovit A.D."/>
            <person name="Santos A.J."/>
        </authorList>
    </citation>
    <scope>NUCLEOTIDE SEQUENCE</scope>
    <source>
        <tissue evidence="1">Shoot tissue taken approximately 20 cm above the soil surface</tissue>
    </source>
</reference>
<name>A0A0A9HLB7_ARUDO</name>
<organism evidence="1">
    <name type="scientific">Arundo donax</name>
    <name type="common">Giant reed</name>
    <name type="synonym">Donax arundinaceus</name>
    <dbReference type="NCBI Taxonomy" id="35708"/>
    <lineage>
        <taxon>Eukaryota</taxon>
        <taxon>Viridiplantae</taxon>
        <taxon>Streptophyta</taxon>
        <taxon>Embryophyta</taxon>
        <taxon>Tracheophyta</taxon>
        <taxon>Spermatophyta</taxon>
        <taxon>Magnoliopsida</taxon>
        <taxon>Liliopsida</taxon>
        <taxon>Poales</taxon>
        <taxon>Poaceae</taxon>
        <taxon>PACMAD clade</taxon>
        <taxon>Arundinoideae</taxon>
        <taxon>Arundineae</taxon>
        <taxon>Arundo</taxon>
    </lineage>
</organism>
<dbReference type="EMBL" id="GBRH01160349">
    <property type="protein sequence ID" value="JAE37547.1"/>
    <property type="molecule type" value="Transcribed_RNA"/>
</dbReference>
<sequence>MPNMFLMCNTITVFTENLFFRFPVSHSFSFMCAMCYRCYKL</sequence>
<dbReference type="AlphaFoldDB" id="A0A0A9HLB7"/>
<accession>A0A0A9HLB7</accession>